<dbReference type="Pfam" id="PF25876">
    <property type="entry name" value="HH_MFP_RND"/>
    <property type="match status" value="1"/>
</dbReference>
<dbReference type="InterPro" id="IPR058792">
    <property type="entry name" value="Beta-barrel_RND_2"/>
</dbReference>
<evidence type="ECO:0000313" key="8">
    <source>
        <dbReference type="Proteomes" id="UP000005938"/>
    </source>
</evidence>
<dbReference type="NCBIfam" id="TIGR01730">
    <property type="entry name" value="RND_mfp"/>
    <property type="match status" value="1"/>
</dbReference>
<dbReference type="SUPFAM" id="SSF111369">
    <property type="entry name" value="HlyD-like secretion proteins"/>
    <property type="match status" value="1"/>
</dbReference>
<reference evidence="7 8" key="1">
    <citation type="journal article" date="2012" name="J. Bacteriol.">
        <title>Genome Sequence of the Halotolerant Bacterium Imtechella halotolerans K1T.</title>
        <authorList>
            <person name="Kumar S."/>
            <person name="Vikram S."/>
            <person name="Subramanian S."/>
            <person name="Raghava G.P."/>
            <person name="Pinnaka A.K."/>
        </authorList>
    </citation>
    <scope>NUCLEOTIDE SEQUENCE [LARGE SCALE GENOMIC DNA]</scope>
    <source>
        <strain evidence="7 8">K1</strain>
    </source>
</reference>
<evidence type="ECO:0000313" key="7">
    <source>
        <dbReference type="EMBL" id="EID76152.1"/>
    </source>
</evidence>
<dbReference type="Gene3D" id="2.40.50.100">
    <property type="match status" value="1"/>
</dbReference>
<feature type="transmembrane region" description="Helical" evidence="2">
    <location>
        <begin position="20"/>
        <end position="38"/>
    </location>
</feature>
<dbReference type="PATRIC" id="fig|946077.3.peg.892"/>
<dbReference type="InterPro" id="IPR058625">
    <property type="entry name" value="MdtA-like_BSH"/>
</dbReference>
<sequence length="367" mass="40030">MAHRLEHTFANQFTMRLKHLIISLLVLGLISLITYRVINNLESNSATEKVPTNRPLASVSAIITKPRTFANQLSLSGSIEANEQVELRSEVSGVVQAISFREGSLVSKGQVLVKVNDIELKAQLIQAKTRENLAKENERRAQLLLQKEAISQEEYDMALADYKSAQAQTQLIQAQISKTQIVAPFSGKIGLRSISVGAYITPATLIAKLVNSKQVKLTFSIPEKYANQMKVDADLKFTIAGSSEIFSASVYAIEPEIAAATRTLQLRALAQNLEGKLIPGTFANISLELEDLNDAIFIPTEAIIPIQNGKKIFIVENNIAKELVIETGTRTDAEILVTSGLKPGDTVITSGMMSLKDGMPVKVSITN</sequence>
<dbReference type="Gene3D" id="2.40.30.170">
    <property type="match status" value="1"/>
</dbReference>
<feature type="domain" description="Multidrug resistance protein MdtA-like barrel-sandwich hybrid" evidence="4">
    <location>
        <begin position="83"/>
        <end position="204"/>
    </location>
</feature>
<keyword evidence="8" id="KW-1185">Reference proteome</keyword>
<comment type="caution">
    <text evidence="7">The sequence shown here is derived from an EMBL/GenBank/DDBJ whole genome shotgun (WGS) entry which is preliminary data.</text>
</comment>
<feature type="domain" description="Multidrug resistance protein MdtA-like alpha-helical hairpin" evidence="3">
    <location>
        <begin position="119"/>
        <end position="181"/>
    </location>
</feature>
<dbReference type="Pfam" id="PF25917">
    <property type="entry name" value="BSH_RND"/>
    <property type="match status" value="1"/>
</dbReference>
<keyword evidence="2" id="KW-0472">Membrane</keyword>
<proteinExistence type="inferred from homology"/>
<accession>I0WID6</accession>
<comment type="similarity">
    <text evidence="1">Belongs to the membrane fusion protein (MFP) (TC 8.A.1) family.</text>
</comment>
<evidence type="ECO:0000259" key="5">
    <source>
        <dbReference type="Pfam" id="PF25954"/>
    </source>
</evidence>
<evidence type="ECO:0000256" key="1">
    <source>
        <dbReference type="ARBA" id="ARBA00009477"/>
    </source>
</evidence>
<dbReference type="InterPro" id="IPR058624">
    <property type="entry name" value="MdtA-like_HH"/>
</dbReference>
<dbReference type="InterPro" id="IPR058637">
    <property type="entry name" value="YknX-like_C"/>
</dbReference>
<dbReference type="Pfam" id="PF25954">
    <property type="entry name" value="Beta-barrel_RND_2"/>
    <property type="match status" value="1"/>
</dbReference>
<dbReference type="Pfam" id="PF25989">
    <property type="entry name" value="YknX_C"/>
    <property type="match status" value="1"/>
</dbReference>
<evidence type="ECO:0000256" key="2">
    <source>
        <dbReference type="SAM" id="Phobius"/>
    </source>
</evidence>
<dbReference type="PANTHER" id="PTHR30469">
    <property type="entry name" value="MULTIDRUG RESISTANCE PROTEIN MDTA"/>
    <property type="match status" value="1"/>
</dbReference>
<dbReference type="GO" id="GO:1990281">
    <property type="term" value="C:efflux pump complex"/>
    <property type="evidence" value="ECO:0007669"/>
    <property type="project" value="TreeGrafter"/>
</dbReference>
<dbReference type="eggNOG" id="COG0845">
    <property type="taxonomic scope" value="Bacteria"/>
</dbReference>
<gene>
    <name evidence="7" type="ORF">W5A_04379</name>
</gene>
<protein>
    <submittedName>
        <fullName evidence="7">RND family efflux transporter MFP subunit</fullName>
    </submittedName>
</protein>
<feature type="domain" description="CusB-like beta-barrel" evidence="5">
    <location>
        <begin position="217"/>
        <end position="288"/>
    </location>
</feature>
<dbReference type="EMBL" id="AJJU01000003">
    <property type="protein sequence ID" value="EID76152.1"/>
    <property type="molecule type" value="Genomic_DNA"/>
</dbReference>
<name>I0WID6_9FLAO</name>
<organism evidence="7 8">
    <name type="scientific">Imtechella halotolerans K1</name>
    <dbReference type="NCBI Taxonomy" id="946077"/>
    <lineage>
        <taxon>Bacteria</taxon>
        <taxon>Pseudomonadati</taxon>
        <taxon>Bacteroidota</taxon>
        <taxon>Flavobacteriia</taxon>
        <taxon>Flavobacteriales</taxon>
        <taxon>Flavobacteriaceae</taxon>
        <taxon>Imtechella</taxon>
    </lineage>
</organism>
<evidence type="ECO:0000259" key="3">
    <source>
        <dbReference type="Pfam" id="PF25876"/>
    </source>
</evidence>
<dbReference type="Gene3D" id="1.10.287.470">
    <property type="entry name" value="Helix hairpin bin"/>
    <property type="match status" value="1"/>
</dbReference>
<dbReference type="Proteomes" id="UP000005938">
    <property type="component" value="Unassembled WGS sequence"/>
</dbReference>
<dbReference type="GO" id="GO:0015562">
    <property type="term" value="F:efflux transmembrane transporter activity"/>
    <property type="evidence" value="ECO:0007669"/>
    <property type="project" value="TreeGrafter"/>
</dbReference>
<dbReference type="AlphaFoldDB" id="I0WID6"/>
<dbReference type="Gene3D" id="2.40.420.20">
    <property type="match status" value="1"/>
</dbReference>
<dbReference type="PANTHER" id="PTHR30469:SF36">
    <property type="entry name" value="BLL3903 PROTEIN"/>
    <property type="match status" value="1"/>
</dbReference>
<dbReference type="InterPro" id="IPR006143">
    <property type="entry name" value="RND_pump_MFP"/>
</dbReference>
<keyword evidence="2" id="KW-1133">Transmembrane helix</keyword>
<keyword evidence="2" id="KW-0812">Transmembrane</keyword>
<evidence type="ECO:0000259" key="6">
    <source>
        <dbReference type="Pfam" id="PF25989"/>
    </source>
</evidence>
<feature type="domain" description="YknX-like C-terminal permuted SH3-like" evidence="6">
    <location>
        <begin position="297"/>
        <end position="363"/>
    </location>
</feature>
<evidence type="ECO:0000259" key="4">
    <source>
        <dbReference type="Pfam" id="PF25917"/>
    </source>
</evidence>
<dbReference type="STRING" id="946077.W5A_04379"/>